<evidence type="ECO:0000313" key="2">
    <source>
        <dbReference type="Proteomes" id="UP000814128"/>
    </source>
</evidence>
<protein>
    <submittedName>
        <fullName evidence="1">Uncharacterized protein</fullName>
    </submittedName>
</protein>
<dbReference type="EMBL" id="MU273465">
    <property type="protein sequence ID" value="KAI0037126.1"/>
    <property type="molecule type" value="Genomic_DNA"/>
</dbReference>
<proteinExistence type="predicted"/>
<dbReference type="Proteomes" id="UP000814128">
    <property type="component" value="Unassembled WGS sequence"/>
</dbReference>
<gene>
    <name evidence="1" type="ORF">K488DRAFT_67040</name>
</gene>
<comment type="caution">
    <text evidence="1">The sequence shown here is derived from an EMBL/GenBank/DDBJ whole genome shotgun (WGS) entry which is preliminary data.</text>
</comment>
<reference evidence="1" key="2">
    <citation type="journal article" date="2022" name="New Phytol.">
        <title>Evolutionary transition to the ectomycorrhizal habit in the genomes of a hyperdiverse lineage of mushroom-forming fungi.</title>
        <authorList>
            <person name="Looney B."/>
            <person name="Miyauchi S."/>
            <person name="Morin E."/>
            <person name="Drula E."/>
            <person name="Courty P.E."/>
            <person name="Kohler A."/>
            <person name="Kuo A."/>
            <person name="LaButti K."/>
            <person name="Pangilinan J."/>
            <person name="Lipzen A."/>
            <person name="Riley R."/>
            <person name="Andreopoulos W."/>
            <person name="He G."/>
            <person name="Johnson J."/>
            <person name="Nolan M."/>
            <person name="Tritt A."/>
            <person name="Barry K.W."/>
            <person name="Grigoriev I.V."/>
            <person name="Nagy L.G."/>
            <person name="Hibbett D."/>
            <person name="Henrissat B."/>
            <person name="Matheny P.B."/>
            <person name="Labbe J."/>
            <person name="Martin F.M."/>
        </authorList>
    </citation>
    <scope>NUCLEOTIDE SEQUENCE</scope>
    <source>
        <strain evidence="1">EC-137</strain>
    </source>
</reference>
<sequence>MPPNIPSTVRTVTLATASFPPQDTGNAVVGNDRSYLRACKIPLFSTAISDSEDDRSVTLSPVPSDLYVARSLSDLKIPSVAWTETRWNHWQWRSHEFSHLIGKPSSVRDAALLSSPERFGVEQPIVTLPTATIVSMHEDRRHGVGSRVYLTDIQIDITLEFLTEAFSRRVAMPGTYIVNDGETSSAVLLYSAKRVLSVKRWPSWSPSWHIREKRRRWRRSIGF</sequence>
<evidence type="ECO:0000313" key="1">
    <source>
        <dbReference type="EMBL" id="KAI0037126.1"/>
    </source>
</evidence>
<organism evidence="1 2">
    <name type="scientific">Vararia minispora EC-137</name>
    <dbReference type="NCBI Taxonomy" id="1314806"/>
    <lineage>
        <taxon>Eukaryota</taxon>
        <taxon>Fungi</taxon>
        <taxon>Dikarya</taxon>
        <taxon>Basidiomycota</taxon>
        <taxon>Agaricomycotina</taxon>
        <taxon>Agaricomycetes</taxon>
        <taxon>Russulales</taxon>
        <taxon>Lachnocladiaceae</taxon>
        <taxon>Vararia</taxon>
    </lineage>
</organism>
<name>A0ACB8R0R4_9AGAM</name>
<reference evidence="1" key="1">
    <citation type="submission" date="2021-02" db="EMBL/GenBank/DDBJ databases">
        <authorList>
            <consortium name="DOE Joint Genome Institute"/>
            <person name="Ahrendt S."/>
            <person name="Looney B.P."/>
            <person name="Miyauchi S."/>
            <person name="Morin E."/>
            <person name="Drula E."/>
            <person name="Courty P.E."/>
            <person name="Chicoki N."/>
            <person name="Fauchery L."/>
            <person name="Kohler A."/>
            <person name="Kuo A."/>
            <person name="Labutti K."/>
            <person name="Pangilinan J."/>
            <person name="Lipzen A."/>
            <person name="Riley R."/>
            <person name="Andreopoulos W."/>
            <person name="He G."/>
            <person name="Johnson J."/>
            <person name="Barry K.W."/>
            <person name="Grigoriev I.V."/>
            <person name="Nagy L."/>
            <person name="Hibbett D."/>
            <person name="Henrissat B."/>
            <person name="Matheny P.B."/>
            <person name="Labbe J."/>
            <person name="Martin F."/>
        </authorList>
    </citation>
    <scope>NUCLEOTIDE SEQUENCE</scope>
    <source>
        <strain evidence="1">EC-137</strain>
    </source>
</reference>
<keyword evidence="2" id="KW-1185">Reference proteome</keyword>
<accession>A0ACB8R0R4</accession>